<keyword evidence="1" id="KW-0175">Coiled coil</keyword>
<accession>A0A5C3NSC3</accession>
<dbReference type="InParanoid" id="A0A5C3NSC3"/>
<feature type="compositionally biased region" description="Basic and acidic residues" evidence="2">
    <location>
        <begin position="624"/>
        <end position="633"/>
    </location>
</feature>
<evidence type="ECO:0000256" key="2">
    <source>
        <dbReference type="SAM" id="MobiDB-lite"/>
    </source>
</evidence>
<feature type="region of interest" description="Disordered" evidence="2">
    <location>
        <begin position="474"/>
        <end position="495"/>
    </location>
</feature>
<reference evidence="3 4" key="1">
    <citation type="journal article" date="2019" name="Nat. Ecol. Evol.">
        <title>Megaphylogeny resolves global patterns of mushroom evolution.</title>
        <authorList>
            <person name="Varga T."/>
            <person name="Krizsan K."/>
            <person name="Foldi C."/>
            <person name="Dima B."/>
            <person name="Sanchez-Garcia M."/>
            <person name="Sanchez-Ramirez S."/>
            <person name="Szollosi G.J."/>
            <person name="Szarkandi J.G."/>
            <person name="Papp V."/>
            <person name="Albert L."/>
            <person name="Andreopoulos W."/>
            <person name="Angelini C."/>
            <person name="Antonin V."/>
            <person name="Barry K.W."/>
            <person name="Bougher N.L."/>
            <person name="Buchanan P."/>
            <person name="Buyck B."/>
            <person name="Bense V."/>
            <person name="Catcheside P."/>
            <person name="Chovatia M."/>
            <person name="Cooper J."/>
            <person name="Damon W."/>
            <person name="Desjardin D."/>
            <person name="Finy P."/>
            <person name="Geml J."/>
            <person name="Haridas S."/>
            <person name="Hughes K."/>
            <person name="Justo A."/>
            <person name="Karasinski D."/>
            <person name="Kautmanova I."/>
            <person name="Kiss B."/>
            <person name="Kocsube S."/>
            <person name="Kotiranta H."/>
            <person name="LaButti K.M."/>
            <person name="Lechner B.E."/>
            <person name="Liimatainen K."/>
            <person name="Lipzen A."/>
            <person name="Lukacs Z."/>
            <person name="Mihaltcheva S."/>
            <person name="Morgado L.N."/>
            <person name="Niskanen T."/>
            <person name="Noordeloos M.E."/>
            <person name="Ohm R.A."/>
            <person name="Ortiz-Santana B."/>
            <person name="Ovrebo C."/>
            <person name="Racz N."/>
            <person name="Riley R."/>
            <person name="Savchenko A."/>
            <person name="Shiryaev A."/>
            <person name="Soop K."/>
            <person name="Spirin V."/>
            <person name="Szebenyi C."/>
            <person name="Tomsovsky M."/>
            <person name="Tulloss R.E."/>
            <person name="Uehling J."/>
            <person name="Grigoriev I.V."/>
            <person name="Vagvolgyi C."/>
            <person name="Papp T."/>
            <person name="Martin F.M."/>
            <person name="Miettinen O."/>
            <person name="Hibbett D.S."/>
            <person name="Nagy L.G."/>
        </authorList>
    </citation>
    <scope>NUCLEOTIDE SEQUENCE [LARGE SCALE GENOMIC DNA]</scope>
    <source>
        <strain evidence="3 4">HHB13444</strain>
    </source>
</reference>
<feature type="compositionally biased region" description="Polar residues" evidence="2">
    <location>
        <begin position="17"/>
        <end position="36"/>
    </location>
</feature>
<evidence type="ECO:0000256" key="1">
    <source>
        <dbReference type="SAM" id="Coils"/>
    </source>
</evidence>
<feature type="coiled-coil region" evidence="1">
    <location>
        <begin position="87"/>
        <end position="128"/>
    </location>
</feature>
<dbReference type="Proteomes" id="UP000308197">
    <property type="component" value="Unassembled WGS sequence"/>
</dbReference>
<proteinExistence type="predicted"/>
<name>A0A5C3NSC3_9APHY</name>
<evidence type="ECO:0000313" key="3">
    <source>
        <dbReference type="EMBL" id="TFK79639.1"/>
    </source>
</evidence>
<feature type="region of interest" description="Disordered" evidence="2">
    <location>
        <begin position="17"/>
        <end position="49"/>
    </location>
</feature>
<keyword evidence="4" id="KW-1185">Reference proteome</keyword>
<sequence>MPQRAVTKELIHLSTSRLTTPSILPTSRGSSGSSTLVKKEEGDPNSPNYVGILRHRHHRRYDFRDVPNVKKELDDAKAADLEYERNIDILKRHIVALRRECETLARERNAARREYQTMKSERDAAQGDLTTYMAKNGDIGALRKECERLTRERHAADLLASQNETAQLQALLQRYQTINGDTEAVIQTYRAEKNDIEAHVKQYNPEIIERQEELLVDPEMPQGCDALPPNPSSSLASSVPVMRMRQRLSHLGVRRRPTSHTLSGSQRLSQFRQWLQSRPLLSSAEKGAPYNASAVFMSVDLPALPMPASRSCKAPPLFIGQLYHFTNNKKLGLVLCPDYMYVPSATYAQRIWSRADQWHACGEQEREVFYYYAREVHYAGTYVCHTGPGRLKVQDMSKMGMSMEEMVTRLESATAGGELPQEERNAVLALYLEGSLTVNVLGLERVDFNDTLYSYLHVAYEQQREAVRVAEAQAQAQKKAKKPKKTKAQKKAERAAAQAAQQAFSYFPPPPLSVPPPLPVLPPPSDPHTSGFHPLFTVSPYQFSHTPPFGAATGNRSVPLPYLAPARSPSPPRRAPSELEYVDNEYADSAFPVKREREDDEYLLDDDRDYKVAKLEDMEDEERVDDKLRVHTEEPEDQYGHSWNRDRSEDNFEPYMGFKNEED</sequence>
<protein>
    <submittedName>
        <fullName evidence="3">Uncharacterized protein</fullName>
    </submittedName>
</protein>
<gene>
    <name evidence="3" type="ORF">K466DRAFT_605987</name>
</gene>
<organism evidence="3 4">
    <name type="scientific">Polyporus arcularius HHB13444</name>
    <dbReference type="NCBI Taxonomy" id="1314778"/>
    <lineage>
        <taxon>Eukaryota</taxon>
        <taxon>Fungi</taxon>
        <taxon>Dikarya</taxon>
        <taxon>Basidiomycota</taxon>
        <taxon>Agaricomycotina</taxon>
        <taxon>Agaricomycetes</taxon>
        <taxon>Polyporales</taxon>
        <taxon>Polyporaceae</taxon>
        <taxon>Polyporus</taxon>
    </lineage>
</organism>
<dbReference type="AlphaFoldDB" id="A0A5C3NSC3"/>
<evidence type="ECO:0000313" key="4">
    <source>
        <dbReference type="Proteomes" id="UP000308197"/>
    </source>
</evidence>
<feature type="region of interest" description="Disordered" evidence="2">
    <location>
        <begin position="614"/>
        <end position="663"/>
    </location>
</feature>
<feature type="compositionally biased region" description="Basic residues" evidence="2">
    <location>
        <begin position="478"/>
        <end position="489"/>
    </location>
</feature>
<dbReference type="EMBL" id="ML211974">
    <property type="protein sequence ID" value="TFK79639.1"/>
    <property type="molecule type" value="Genomic_DNA"/>
</dbReference>